<dbReference type="AlphaFoldDB" id="A0A7H8Q966"/>
<evidence type="ECO:0000313" key="2">
    <source>
        <dbReference type="Proteomes" id="UP000509222"/>
    </source>
</evidence>
<dbReference type="CDD" id="cd07067">
    <property type="entry name" value="HP_PGM_like"/>
    <property type="match status" value="1"/>
</dbReference>
<dbReference type="GO" id="GO:0016791">
    <property type="term" value="F:phosphatase activity"/>
    <property type="evidence" value="ECO:0007669"/>
    <property type="project" value="TreeGrafter"/>
</dbReference>
<dbReference type="Proteomes" id="UP000509222">
    <property type="component" value="Chromosome"/>
</dbReference>
<protein>
    <submittedName>
        <fullName evidence="1">Histidine phosphatase family protein</fullName>
    </submittedName>
</protein>
<evidence type="ECO:0000313" key="1">
    <source>
        <dbReference type="EMBL" id="QKX50507.1"/>
    </source>
</evidence>
<dbReference type="PANTHER" id="PTHR48100:SF59">
    <property type="entry name" value="ADENOSYLCOBALAMIN_ALPHA-RIBAZOLE PHOSPHATASE"/>
    <property type="match status" value="1"/>
</dbReference>
<dbReference type="GO" id="GO:0005737">
    <property type="term" value="C:cytoplasm"/>
    <property type="evidence" value="ECO:0007669"/>
    <property type="project" value="TreeGrafter"/>
</dbReference>
<keyword evidence="2" id="KW-1185">Reference proteome</keyword>
<dbReference type="EMBL" id="CP051177">
    <property type="protein sequence ID" value="QKX50507.1"/>
    <property type="molecule type" value="Genomic_DNA"/>
</dbReference>
<dbReference type="Gene3D" id="3.40.50.1240">
    <property type="entry name" value="Phosphoglycerate mutase-like"/>
    <property type="match status" value="1"/>
</dbReference>
<name>A0A7H8Q966_9BACL</name>
<reference evidence="1 2" key="1">
    <citation type="submission" date="2020-04" db="EMBL/GenBank/DDBJ databases">
        <authorList>
            <person name="Pajer P."/>
            <person name="Broz P."/>
        </authorList>
    </citation>
    <scope>NUCLEOTIDE SEQUENCE [LARGE SCALE GENOMIC DNA]</scope>
    <source>
        <strain evidence="2">NRL-ATB46093</strain>
    </source>
</reference>
<dbReference type="InterPro" id="IPR050275">
    <property type="entry name" value="PGM_Phosphatase"/>
</dbReference>
<dbReference type="Pfam" id="PF00300">
    <property type="entry name" value="His_Phos_1"/>
    <property type="match status" value="1"/>
</dbReference>
<sequence>MQTHLYLVRHAHSDYTPDEKLRPLSPKGEKDARKVAEVLNKEGMDRVISSPYKRAIQTVEGISRAINPEINLLEGFRERLLSAGPVADFQAAVAKVWEEEHFAFEGGESNQQARARGAKEIKKVLEQYAGERIAIGTHGNILALILSHFDSRYGIEFWRQLEMPDIYCLSFEGLELKKVRRIPLDVKVT</sequence>
<proteinExistence type="predicted"/>
<dbReference type="SUPFAM" id="SSF53254">
    <property type="entry name" value="Phosphoglycerate mutase-like"/>
    <property type="match status" value="1"/>
</dbReference>
<organism evidence="1 2">
    <name type="scientific">Planococcus glaciei</name>
    <dbReference type="NCBI Taxonomy" id="459472"/>
    <lineage>
        <taxon>Bacteria</taxon>
        <taxon>Bacillati</taxon>
        <taxon>Bacillota</taxon>
        <taxon>Bacilli</taxon>
        <taxon>Bacillales</taxon>
        <taxon>Caryophanaceae</taxon>
        <taxon>Planococcus</taxon>
    </lineage>
</organism>
<dbReference type="SMART" id="SM00855">
    <property type="entry name" value="PGAM"/>
    <property type="match status" value="1"/>
</dbReference>
<reference evidence="2" key="2">
    <citation type="submission" date="2020-06" db="EMBL/GenBank/DDBJ databases">
        <title>Isolation of Planomicrobium glaciei.</title>
        <authorList>
            <person name="Malisova L."/>
            <person name="Safrankova R."/>
            <person name="Jakubu V."/>
            <person name="Spanelova P."/>
        </authorList>
    </citation>
    <scope>NUCLEOTIDE SEQUENCE [LARGE SCALE GENOMIC DNA]</scope>
    <source>
        <strain evidence="2">NRL-ATB46093</strain>
    </source>
</reference>
<dbReference type="PANTHER" id="PTHR48100">
    <property type="entry name" value="BROAD-SPECIFICITY PHOSPHATASE YOR283W-RELATED"/>
    <property type="match status" value="1"/>
</dbReference>
<dbReference type="InterPro" id="IPR029033">
    <property type="entry name" value="His_PPase_superfam"/>
</dbReference>
<gene>
    <name evidence="1" type="ORF">HF394_07905</name>
</gene>
<dbReference type="RefSeq" id="WP_176294363.1">
    <property type="nucleotide sequence ID" value="NZ_CP051177.1"/>
</dbReference>
<accession>A0A7H8Q966</accession>
<dbReference type="InterPro" id="IPR013078">
    <property type="entry name" value="His_Pase_superF_clade-1"/>
</dbReference>